<proteinExistence type="predicted"/>
<reference evidence="2 3" key="1">
    <citation type="submission" date="2011-06" db="EMBL/GenBank/DDBJ databases">
        <title>The draft genome of Thiorhodococcus drewsii AZ1.</title>
        <authorList>
            <consortium name="US DOE Joint Genome Institute (JGI-PGF)"/>
            <person name="Lucas S."/>
            <person name="Han J."/>
            <person name="Lapidus A."/>
            <person name="Cheng J.-F."/>
            <person name="Goodwin L."/>
            <person name="Pitluck S."/>
            <person name="Peters L."/>
            <person name="Land M.L."/>
            <person name="Hauser L."/>
            <person name="Vogl K."/>
            <person name="Liu Z."/>
            <person name="Imhoff J."/>
            <person name="Thiel V."/>
            <person name="Frigaard N.-U."/>
            <person name="Bryant D.A."/>
            <person name="Woyke T.J."/>
        </authorList>
    </citation>
    <scope>NUCLEOTIDE SEQUENCE [LARGE SCALE GENOMIC DNA]</scope>
    <source>
        <strain evidence="2 3">AZ1</strain>
    </source>
</reference>
<feature type="compositionally biased region" description="Low complexity" evidence="1">
    <location>
        <begin position="110"/>
        <end position="126"/>
    </location>
</feature>
<evidence type="ECO:0000313" key="2">
    <source>
        <dbReference type="EMBL" id="EGV29639.1"/>
    </source>
</evidence>
<name>G2E4L8_9GAMM</name>
<feature type="region of interest" description="Disordered" evidence="1">
    <location>
        <begin position="82"/>
        <end position="149"/>
    </location>
</feature>
<dbReference type="AlphaFoldDB" id="G2E4L8"/>
<evidence type="ECO:0000256" key="1">
    <source>
        <dbReference type="SAM" id="MobiDB-lite"/>
    </source>
</evidence>
<comment type="caution">
    <text evidence="2">The sequence shown here is derived from an EMBL/GenBank/DDBJ whole genome shotgun (WGS) entry which is preliminary data.</text>
</comment>
<sequence length="149" mass="16492">MNASQNDLPSTASVLEALADAAETRQSKAGAFVYVHGHLIVECMQSGYCAAQIYRGLDDLGFHPPMSERQFRRYARQLKRHLGLVTNMSRHSRQRRLPAPDHSRDQETRSPNASSDPASSPPNGSGKQSTIVRPTTFDWDPTANIDDLS</sequence>
<feature type="compositionally biased region" description="Basic and acidic residues" evidence="1">
    <location>
        <begin position="98"/>
        <end position="108"/>
    </location>
</feature>
<organism evidence="2 3">
    <name type="scientific">Thiorhodococcus drewsii AZ1</name>
    <dbReference type="NCBI Taxonomy" id="765913"/>
    <lineage>
        <taxon>Bacteria</taxon>
        <taxon>Pseudomonadati</taxon>
        <taxon>Pseudomonadota</taxon>
        <taxon>Gammaproteobacteria</taxon>
        <taxon>Chromatiales</taxon>
        <taxon>Chromatiaceae</taxon>
        <taxon>Thiorhodococcus</taxon>
    </lineage>
</organism>
<evidence type="ECO:0000313" key="3">
    <source>
        <dbReference type="Proteomes" id="UP000004200"/>
    </source>
</evidence>
<protein>
    <submittedName>
        <fullName evidence="2">Uncharacterized protein</fullName>
    </submittedName>
</protein>
<dbReference type="EMBL" id="AFWT01000025">
    <property type="protein sequence ID" value="EGV29639.1"/>
    <property type="molecule type" value="Genomic_DNA"/>
</dbReference>
<accession>G2E4L8</accession>
<dbReference type="RefSeq" id="WP_007041944.1">
    <property type="nucleotide sequence ID" value="NZ_AFWT01000025.1"/>
</dbReference>
<gene>
    <name evidence="2" type="ORF">ThidrDRAFT_3231</name>
</gene>
<keyword evidence="3" id="KW-1185">Reference proteome</keyword>
<dbReference type="Proteomes" id="UP000004200">
    <property type="component" value="Unassembled WGS sequence"/>
</dbReference>